<dbReference type="Proteomes" id="UP000632222">
    <property type="component" value="Unassembled WGS sequence"/>
</dbReference>
<dbReference type="PANTHER" id="PTHR42852:SF13">
    <property type="entry name" value="PROTEIN DIPZ"/>
    <property type="match status" value="1"/>
</dbReference>
<evidence type="ECO:0000313" key="3">
    <source>
        <dbReference type="Proteomes" id="UP000632222"/>
    </source>
</evidence>
<comment type="caution">
    <text evidence="2">The sequence shown here is derived from an EMBL/GenBank/DDBJ whole genome shotgun (WGS) entry which is preliminary data.</text>
</comment>
<organism evidence="2 3">
    <name type="scientific">Deinococcus roseus</name>
    <dbReference type="NCBI Taxonomy" id="392414"/>
    <lineage>
        <taxon>Bacteria</taxon>
        <taxon>Thermotogati</taxon>
        <taxon>Deinococcota</taxon>
        <taxon>Deinococci</taxon>
        <taxon>Deinococcales</taxon>
        <taxon>Deinococcaceae</taxon>
        <taxon>Deinococcus</taxon>
    </lineage>
</organism>
<dbReference type="Pfam" id="PF00578">
    <property type="entry name" value="AhpC-TSA"/>
    <property type="match status" value="1"/>
</dbReference>
<protein>
    <submittedName>
        <fullName evidence="2">Thioredoxin-like protein YneN</fullName>
    </submittedName>
</protein>
<feature type="domain" description="Thioredoxin" evidence="1">
    <location>
        <begin position="1"/>
        <end position="139"/>
    </location>
</feature>
<reference evidence="3" key="1">
    <citation type="journal article" date="2019" name="Int. J. Syst. Evol. Microbiol.">
        <title>The Global Catalogue of Microorganisms (GCM) 10K type strain sequencing project: providing services to taxonomists for standard genome sequencing and annotation.</title>
        <authorList>
            <consortium name="The Broad Institute Genomics Platform"/>
            <consortium name="The Broad Institute Genome Sequencing Center for Infectious Disease"/>
            <person name="Wu L."/>
            <person name="Ma J."/>
        </authorList>
    </citation>
    <scope>NUCLEOTIDE SEQUENCE [LARGE SCALE GENOMIC DNA]</scope>
    <source>
        <strain evidence="3">JCM 14370</strain>
    </source>
</reference>
<keyword evidence="3" id="KW-1185">Reference proteome</keyword>
<evidence type="ECO:0000313" key="2">
    <source>
        <dbReference type="EMBL" id="GGJ30507.1"/>
    </source>
</evidence>
<accession>A0ABQ2CYY5</accession>
<dbReference type="Gene3D" id="3.40.30.10">
    <property type="entry name" value="Glutaredoxin"/>
    <property type="match status" value="1"/>
</dbReference>
<dbReference type="CDD" id="cd02966">
    <property type="entry name" value="TlpA_like_family"/>
    <property type="match status" value="1"/>
</dbReference>
<dbReference type="SUPFAM" id="SSF52833">
    <property type="entry name" value="Thioredoxin-like"/>
    <property type="match status" value="1"/>
</dbReference>
<gene>
    <name evidence="2" type="primary">yneN</name>
    <name evidence="2" type="ORF">GCM10008938_15710</name>
</gene>
<dbReference type="InterPro" id="IPR013766">
    <property type="entry name" value="Thioredoxin_domain"/>
</dbReference>
<name>A0ABQ2CYY5_9DEIO</name>
<dbReference type="PROSITE" id="PS51352">
    <property type="entry name" value="THIOREDOXIN_2"/>
    <property type="match status" value="1"/>
</dbReference>
<evidence type="ECO:0000259" key="1">
    <source>
        <dbReference type="PROSITE" id="PS51352"/>
    </source>
</evidence>
<dbReference type="InterPro" id="IPR000866">
    <property type="entry name" value="AhpC/TSA"/>
</dbReference>
<dbReference type="EMBL" id="BMOD01000004">
    <property type="protein sequence ID" value="GGJ30507.1"/>
    <property type="molecule type" value="Genomic_DNA"/>
</dbReference>
<sequence>MKPGQMAPDFTLQTLEGKTISLQHLKGQPVVLVFWASWCSICNEEFPLINRVFQQRKLKRVYLISATDSEKKVRVFFKTHVYPGLVPLLTGHTPAVQVARKYQVSGQPTMVFINASGRIEKVHSGAISTENLLQILKML</sequence>
<dbReference type="InterPro" id="IPR050553">
    <property type="entry name" value="Thioredoxin_ResA/DsbE_sf"/>
</dbReference>
<dbReference type="PANTHER" id="PTHR42852">
    <property type="entry name" value="THIOL:DISULFIDE INTERCHANGE PROTEIN DSBE"/>
    <property type="match status" value="1"/>
</dbReference>
<dbReference type="InterPro" id="IPR036249">
    <property type="entry name" value="Thioredoxin-like_sf"/>
</dbReference>
<proteinExistence type="predicted"/>